<accession>A0A5C1E6D1</accession>
<evidence type="ECO:0000256" key="2">
    <source>
        <dbReference type="ARBA" id="ARBA00022559"/>
    </source>
</evidence>
<dbReference type="PROSITE" id="PS51355">
    <property type="entry name" value="GLUTATHIONE_PEROXID_3"/>
    <property type="match status" value="1"/>
</dbReference>
<reference evidence="6 7" key="1">
    <citation type="submission" date="2017-07" db="EMBL/GenBank/DDBJ databases">
        <title>Complete genome sequence of Oryzomicrobium terrae TPP412.</title>
        <authorList>
            <person name="Chiu L.-W."/>
            <person name="Lo K.-J."/>
            <person name="Tsai Y.-M."/>
            <person name="Lin S.-S."/>
            <person name="Kuo C.-H."/>
            <person name="Liu C.-T."/>
        </authorList>
    </citation>
    <scope>NUCLEOTIDE SEQUENCE [LARGE SCALE GENOMIC DNA]</scope>
    <source>
        <strain evidence="6 7">TPP412</strain>
    </source>
</reference>
<dbReference type="EMBL" id="CP022579">
    <property type="protein sequence ID" value="QEL64129.1"/>
    <property type="molecule type" value="Genomic_DNA"/>
</dbReference>
<dbReference type="InterPro" id="IPR029759">
    <property type="entry name" value="GPX_AS"/>
</dbReference>
<dbReference type="CDD" id="cd00340">
    <property type="entry name" value="GSH_Peroxidase"/>
    <property type="match status" value="1"/>
</dbReference>
<keyword evidence="2 4" id="KW-0575">Peroxidase</keyword>
<feature type="chain" id="PRO_5023141211" description="Glutathione peroxidase" evidence="5">
    <location>
        <begin position="22"/>
        <end position="191"/>
    </location>
</feature>
<keyword evidence="3 4" id="KW-0560">Oxidoreductase</keyword>
<dbReference type="Proteomes" id="UP000323671">
    <property type="component" value="Chromosome"/>
</dbReference>
<dbReference type="AlphaFoldDB" id="A0A5C1E6D1"/>
<dbReference type="RefSeq" id="WP_149424854.1">
    <property type="nucleotide sequence ID" value="NZ_CP022579.1"/>
</dbReference>
<feature type="signal peptide" evidence="5">
    <location>
        <begin position="1"/>
        <end position="21"/>
    </location>
</feature>
<comment type="similarity">
    <text evidence="1 4">Belongs to the glutathione peroxidase family.</text>
</comment>
<evidence type="ECO:0000313" key="6">
    <source>
        <dbReference type="EMBL" id="QEL64129.1"/>
    </source>
</evidence>
<evidence type="ECO:0000256" key="4">
    <source>
        <dbReference type="RuleBase" id="RU000499"/>
    </source>
</evidence>
<evidence type="ECO:0000313" key="7">
    <source>
        <dbReference type="Proteomes" id="UP000323671"/>
    </source>
</evidence>
<dbReference type="KEGG" id="otr:OTERR_06530"/>
<evidence type="ECO:0000256" key="5">
    <source>
        <dbReference type="SAM" id="SignalP"/>
    </source>
</evidence>
<sequence>MIKRFLLPLAALVLPLADAAAAPGAGVPGDCPALLHQTFPGLQDGKPRSLCEYRGKVLLVVNTASYCGFTSQYDGLEKLYAKLKDKGLVVVGFPSNDFGQQEPGSDKEIADFCRLTYDVKFPMFSKTSVAGARANPFYRDLAQRTGKTPQWNFHKYLIDRSGQQVLSFDSRVAPDDPALQARIAEFIAAAR</sequence>
<dbReference type="PANTHER" id="PTHR11592">
    <property type="entry name" value="GLUTATHIONE PEROXIDASE"/>
    <property type="match status" value="1"/>
</dbReference>
<name>A0A5C1E6D1_9RHOO</name>
<dbReference type="PANTHER" id="PTHR11592:SF78">
    <property type="entry name" value="GLUTATHIONE PEROXIDASE"/>
    <property type="match status" value="1"/>
</dbReference>
<dbReference type="GO" id="GO:0034599">
    <property type="term" value="P:cellular response to oxidative stress"/>
    <property type="evidence" value="ECO:0007669"/>
    <property type="project" value="TreeGrafter"/>
</dbReference>
<gene>
    <name evidence="6" type="primary">gpx</name>
    <name evidence="6" type="ORF">OTERR_06530</name>
</gene>
<proteinExistence type="inferred from homology"/>
<keyword evidence="5" id="KW-0732">Signal</keyword>
<protein>
    <recommendedName>
        <fullName evidence="4">Glutathione peroxidase</fullName>
    </recommendedName>
</protein>
<dbReference type="PRINTS" id="PR01011">
    <property type="entry name" value="GLUTPROXDASE"/>
</dbReference>
<organism evidence="6 7">
    <name type="scientific">Oryzomicrobium terrae</name>
    <dbReference type="NCBI Taxonomy" id="1735038"/>
    <lineage>
        <taxon>Bacteria</taxon>
        <taxon>Pseudomonadati</taxon>
        <taxon>Pseudomonadota</taxon>
        <taxon>Betaproteobacteria</taxon>
        <taxon>Rhodocyclales</taxon>
        <taxon>Rhodocyclaceae</taxon>
        <taxon>Oryzomicrobium</taxon>
    </lineage>
</organism>
<evidence type="ECO:0000256" key="3">
    <source>
        <dbReference type="ARBA" id="ARBA00023002"/>
    </source>
</evidence>
<dbReference type="InterPro" id="IPR000889">
    <property type="entry name" value="Glutathione_peroxidase"/>
</dbReference>
<keyword evidence="7" id="KW-1185">Reference proteome</keyword>
<evidence type="ECO:0000256" key="1">
    <source>
        <dbReference type="ARBA" id="ARBA00006926"/>
    </source>
</evidence>
<dbReference type="Pfam" id="PF00255">
    <property type="entry name" value="GSHPx"/>
    <property type="match status" value="1"/>
</dbReference>
<dbReference type="InterPro" id="IPR036249">
    <property type="entry name" value="Thioredoxin-like_sf"/>
</dbReference>
<dbReference type="Gene3D" id="3.40.30.10">
    <property type="entry name" value="Glutaredoxin"/>
    <property type="match status" value="1"/>
</dbReference>
<dbReference type="SUPFAM" id="SSF52833">
    <property type="entry name" value="Thioredoxin-like"/>
    <property type="match status" value="1"/>
</dbReference>
<dbReference type="GO" id="GO:0004601">
    <property type="term" value="F:peroxidase activity"/>
    <property type="evidence" value="ECO:0007669"/>
    <property type="project" value="UniProtKB-KW"/>
</dbReference>
<dbReference type="PROSITE" id="PS00460">
    <property type="entry name" value="GLUTATHIONE_PEROXID_1"/>
    <property type="match status" value="1"/>
</dbReference>